<organism evidence="5 6">
    <name type="scientific">Reticulomyxa filosa</name>
    <dbReference type="NCBI Taxonomy" id="46433"/>
    <lineage>
        <taxon>Eukaryota</taxon>
        <taxon>Sar</taxon>
        <taxon>Rhizaria</taxon>
        <taxon>Retaria</taxon>
        <taxon>Foraminifera</taxon>
        <taxon>Monothalamids</taxon>
        <taxon>Reticulomyxidae</taxon>
        <taxon>Reticulomyxa</taxon>
    </lineage>
</organism>
<comment type="caution">
    <text evidence="5">The sequence shown here is derived from an EMBL/GenBank/DDBJ whole genome shotgun (WGS) entry which is preliminary data.</text>
</comment>
<sequence>IDTKIYLQIEIRGTFFFFFYFIYLFPKYIYIYVYISSNLLPDEDLTTPHQSPTSSPFLDTKKPLLDSNINSALLSLSSDPSPRVLTSITPNRDTPKMVGNQLHESPLHKLERSKIDAPNLLYMIDHVNRLSLWVATTILKEKAITKQIQMCKYFYLVAYRCLQLNNIHSCTAIFGGIGLEPVDRLKRMKRLVLEDPTVKQYHDGFVCLLNTEKNYKFYRKILEKWFKNQQLHIFVNVSKKKDK</sequence>
<dbReference type="InterPro" id="IPR036964">
    <property type="entry name" value="RASGEF_cat_dom_sf"/>
</dbReference>
<dbReference type="InterPro" id="IPR008937">
    <property type="entry name" value="Ras-like_GEF"/>
</dbReference>
<protein>
    <submittedName>
        <fullName evidence="5">RasGEF domain-containing protein</fullName>
    </submittedName>
</protein>
<dbReference type="GO" id="GO:0007265">
    <property type="term" value="P:Ras protein signal transduction"/>
    <property type="evidence" value="ECO:0007669"/>
    <property type="project" value="TreeGrafter"/>
</dbReference>
<evidence type="ECO:0000256" key="2">
    <source>
        <dbReference type="PROSITE-ProRule" id="PRU00168"/>
    </source>
</evidence>
<evidence type="ECO:0000313" key="5">
    <source>
        <dbReference type="EMBL" id="ETO09454.1"/>
    </source>
</evidence>
<evidence type="ECO:0000259" key="4">
    <source>
        <dbReference type="PROSITE" id="PS50009"/>
    </source>
</evidence>
<name>X6M6D0_RETFI</name>
<dbReference type="Pfam" id="PF00617">
    <property type="entry name" value="RasGEF"/>
    <property type="match status" value="1"/>
</dbReference>
<gene>
    <name evidence="5" type="ORF">RFI_27921</name>
</gene>
<keyword evidence="6" id="KW-1185">Reference proteome</keyword>
<accession>X6M6D0</accession>
<keyword evidence="3" id="KW-0812">Transmembrane</keyword>
<dbReference type="GO" id="GO:0005085">
    <property type="term" value="F:guanyl-nucleotide exchange factor activity"/>
    <property type="evidence" value="ECO:0007669"/>
    <property type="project" value="UniProtKB-KW"/>
</dbReference>
<proteinExistence type="predicted"/>
<feature type="non-terminal residue" evidence="5">
    <location>
        <position position="1"/>
    </location>
</feature>
<dbReference type="InterPro" id="IPR001895">
    <property type="entry name" value="RASGEF_cat_dom"/>
</dbReference>
<dbReference type="Gene3D" id="1.10.840.10">
    <property type="entry name" value="Ras guanine-nucleotide exchange factors catalytic domain"/>
    <property type="match status" value="1"/>
</dbReference>
<dbReference type="PANTHER" id="PTHR23113">
    <property type="entry name" value="GUANINE NUCLEOTIDE EXCHANGE FACTOR"/>
    <property type="match status" value="1"/>
</dbReference>
<keyword evidence="3" id="KW-0472">Membrane</keyword>
<reference evidence="5 6" key="1">
    <citation type="journal article" date="2013" name="Curr. Biol.">
        <title>The Genome of the Foraminiferan Reticulomyxa filosa.</title>
        <authorList>
            <person name="Glockner G."/>
            <person name="Hulsmann N."/>
            <person name="Schleicher M."/>
            <person name="Noegel A.A."/>
            <person name="Eichinger L."/>
            <person name="Gallinger C."/>
            <person name="Pawlowski J."/>
            <person name="Sierra R."/>
            <person name="Euteneuer U."/>
            <person name="Pillet L."/>
            <person name="Moustafa A."/>
            <person name="Platzer M."/>
            <person name="Groth M."/>
            <person name="Szafranski K."/>
            <person name="Schliwa M."/>
        </authorList>
    </citation>
    <scope>NUCLEOTIDE SEQUENCE [LARGE SCALE GENOMIC DNA]</scope>
</reference>
<keyword evidence="1 2" id="KW-0344">Guanine-nucleotide releasing factor</keyword>
<dbReference type="PANTHER" id="PTHR23113:SF99">
    <property type="entry name" value="RASGEF DOMAIN-CONTAINING PROTEIN"/>
    <property type="match status" value="1"/>
</dbReference>
<dbReference type="AlphaFoldDB" id="X6M6D0"/>
<feature type="domain" description="Ras-GEF" evidence="4">
    <location>
        <begin position="81"/>
        <end position="243"/>
    </location>
</feature>
<evidence type="ECO:0000313" key="6">
    <source>
        <dbReference type="Proteomes" id="UP000023152"/>
    </source>
</evidence>
<dbReference type="EMBL" id="ASPP01024056">
    <property type="protein sequence ID" value="ETO09454.1"/>
    <property type="molecule type" value="Genomic_DNA"/>
</dbReference>
<dbReference type="SUPFAM" id="SSF48366">
    <property type="entry name" value="Ras GEF"/>
    <property type="match status" value="1"/>
</dbReference>
<evidence type="ECO:0000256" key="3">
    <source>
        <dbReference type="SAM" id="Phobius"/>
    </source>
</evidence>
<dbReference type="GO" id="GO:0005886">
    <property type="term" value="C:plasma membrane"/>
    <property type="evidence" value="ECO:0007669"/>
    <property type="project" value="TreeGrafter"/>
</dbReference>
<evidence type="ECO:0000256" key="1">
    <source>
        <dbReference type="ARBA" id="ARBA00022658"/>
    </source>
</evidence>
<dbReference type="OrthoDB" id="546434at2759"/>
<keyword evidence="3" id="KW-1133">Transmembrane helix</keyword>
<dbReference type="InterPro" id="IPR023578">
    <property type="entry name" value="Ras_GEF_dom_sf"/>
</dbReference>
<dbReference type="Proteomes" id="UP000023152">
    <property type="component" value="Unassembled WGS sequence"/>
</dbReference>
<dbReference type="PROSITE" id="PS50009">
    <property type="entry name" value="RASGEF_CAT"/>
    <property type="match status" value="1"/>
</dbReference>
<feature type="transmembrane region" description="Helical" evidence="3">
    <location>
        <begin position="14"/>
        <end position="35"/>
    </location>
</feature>